<feature type="domain" description="Peptidase M13 C-terminal" evidence="8">
    <location>
        <begin position="450"/>
        <end position="658"/>
    </location>
</feature>
<keyword evidence="4" id="KW-0479">Metal-binding</keyword>
<evidence type="ECO:0000256" key="1">
    <source>
        <dbReference type="ARBA" id="ARBA00001947"/>
    </source>
</evidence>
<dbReference type="GO" id="GO:0004222">
    <property type="term" value="F:metalloendopeptidase activity"/>
    <property type="evidence" value="ECO:0007669"/>
    <property type="project" value="InterPro"/>
</dbReference>
<dbReference type="Pfam" id="PF05649">
    <property type="entry name" value="Peptidase_M13_N"/>
    <property type="match status" value="1"/>
</dbReference>
<dbReference type="AlphaFoldDB" id="A0AAE3YHR0"/>
<keyword evidence="11" id="KW-1185">Reference proteome</keyword>
<dbReference type="PRINTS" id="PR00786">
    <property type="entry name" value="NEPRILYSIN"/>
</dbReference>
<evidence type="ECO:0000313" key="11">
    <source>
        <dbReference type="Proteomes" id="UP001247307"/>
    </source>
</evidence>
<dbReference type="GO" id="GO:0016485">
    <property type="term" value="P:protein processing"/>
    <property type="evidence" value="ECO:0007669"/>
    <property type="project" value="TreeGrafter"/>
</dbReference>
<evidence type="ECO:0000259" key="9">
    <source>
        <dbReference type="Pfam" id="PF05649"/>
    </source>
</evidence>
<sequence>MTETTPAPAVFEDRDESIRIQDDLYRHVNGRWLDTHEIPADRGADGSFRALRDQAEEDVRRIIERAAESAQDDDDASPEAVKARRIGALYSMFMDEEAIEARGASPLQPVFAEIDSAASIDELVEVAGRLAAAGIATFAAPFVSIDPNSPKDNRLFVVQHGIFLPDEAYYREDEFTEIREKYVRHLEEFFGLTGIEASPEDVFQLETKIAAAHWDKVRSRDAVARNNPTTDADFKARWPRLHAWLAAMGSREDQRETIQVWQPEALDGVSELLESEPLETWKAWLKNFAAHFAAPYLSKAIVRSNWDFTSKTLSGTTEQRDRWKRGVGFVEGVVGEDIGALFVAEHFPPAAKEQMLELVDYLVRAYRESIEGLEWMSDATRAKALTKLDKFVTKIGFPEEWKDYSGIEIVEGDLVRTAMNANLDETRRELQKIDDGVTGREWLMTPQTVNAYYMPPANEIVFPAAILRPPFFDPEADAAVNFAGIGAVIGHEIGHGFDDQGSRYDGDGRLENWWTEEDEAAFRERTRALVSQYDGLRPADAPEAKVNGELTLGENIGDLGGLGIGLKAYALYLQNRGLTLETAPDVDGMPALQRFFYSWATIWKTKARKEFLELQVSSDPHSPAEFRANEPAKNLDAFHEAFGTKPGDGMYLAPEARVSIW</sequence>
<dbReference type="Proteomes" id="UP001247307">
    <property type="component" value="Unassembled WGS sequence"/>
</dbReference>
<accession>A0AAE3YHR0</accession>
<comment type="caution">
    <text evidence="10">The sequence shown here is derived from an EMBL/GenBank/DDBJ whole genome shotgun (WGS) entry which is preliminary data.</text>
</comment>
<dbReference type="Gene3D" id="3.40.390.10">
    <property type="entry name" value="Collagenase (Catalytic Domain)"/>
    <property type="match status" value="1"/>
</dbReference>
<dbReference type="Gene3D" id="1.10.1380.10">
    <property type="entry name" value="Neutral endopeptidase , domain2"/>
    <property type="match status" value="1"/>
</dbReference>
<evidence type="ECO:0000256" key="3">
    <source>
        <dbReference type="ARBA" id="ARBA00022670"/>
    </source>
</evidence>
<evidence type="ECO:0000313" key="10">
    <source>
        <dbReference type="EMBL" id="MDR6891976.1"/>
    </source>
</evidence>
<dbReference type="EMBL" id="JAVDUI010000001">
    <property type="protein sequence ID" value="MDR6891976.1"/>
    <property type="molecule type" value="Genomic_DNA"/>
</dbReference>
<keyword evidence="6" id="KW-0862">Zinc</keyword>
<dbReference type="EC" id="3.4.24.-" evidence="10"/>
<dbReference type="InterPro" id="IPR024079">
    <property type="entry name" value="MetalloPept_cat_dom_sf"/>
</dbReference>
<dbReference type="PROSITE" id="PS51885">
    <property type="entry name" value="NEPRILYSIN"/>
    <property type="match status" value="1"/>
</dbReference>
<keyword evidence="7" id="KW-0482">Metalloprotease</keyword>
<evidence type="ECO:0000256" key="5">
    <source>
        <dbReference type="ARBA" id="ARBA00022801"/>
    </source>
</evidence>
<comment type="similarity">
    <text evidence="2">Belongs to the peptidase M13 family.</text>
</comment>
<dbReference type="CDD" id="cd08662">
    <property type="entry name" value="M13"/>
    <property type="match status" value="1"/>
</dbReference>
<evidence type="ECO:0000256" key="7">
    <source>
        <dbReference type="ARBA" id="ARBA00023049"/>
    </source>
</evidence>
<dbReference type="GO" id="GO:0005886">
    <property type="term" value="C:plasma membrane"/>
    <property type="evidence" value="ECO:0007669"/>
    <property type="project" value="TreeGrafter"/>
</dbReference>
<dbReference type="RefSeq" id="WP_309850345.1">
    <property type="nucleotide sequence ID" value="NZ_BAAAIU010000023.1"/>
</dbReference>
<evidence type="ECO:0000256" key="6">
    <source>
        <dbReference type="ARBA" id="ARBA00022833"/>
    </source>
</evidence>
<proteinExistence type="inferred from homology"/>
<comment type="cofactor">
    <cofactor evidence="1">
        <name>Zn(2+)</name>
        <dbReference type="ChEBI" id="CHEBI:29105"/>
    </cofactor>
</comment>
<dbReference type="InterPro" id="IPR000718">
    <property type="entry name" value="Peptidase_M13"/>
</dbReference>
<dbReference type="Pfam" id="PF01431">
    <property type="entry name" value="Peptidase_M13"/>
    <property type="match status" value="1"/>
</dbReference>
<dbReference type="InterPro" id="IPR008753">
    <property type="entry name" value="Peptidase_M13_N"/>
</dbReference>
<dbReference type="GO" id="GO:0046872">
    <property type="term" value="F:metal ion binding"/>
    <property type="evidence" value="ECO:0007669"/>
    <property type="project" value="UniProtKB-KW"/>
</dbReference>
<dbReference type="PANTHER" id="PTHR11733">
    <property type="entry name" value="ZINC METALLOPROTEASE FAMILY M13 NEPRILYSIN-RELATED"/>
    <property type="match status" value="1"/>
</dbReference>
<dbReference type="InterPro" id="IPR042089">
    <property type="entry name" value="Peptidase_M13_dom_2"/>
</dbReference>
<evidence type="ECO:0000256" key="4">
    <source>
        <dbReference type="ARBA" id="ARBA00022723"/>
    </source>
</evidence>
<protein>
    <submittedName>
        <fullName evidence="10">Endopeptidase</fullName>
        <ecNumber evidence="10">3.4.24.-</ecNumber>
    </submittedName>
</protein>
<evidence type="ECO:0000259" key="8">
    <source>
        <dbReference type="Pfam" id="PF01431"/>
    </source>
</evidence>
<dbReference type="PANTHER" id="PTHR11733:SF167">
    <property type="entry name" value="FI17812P1-RELATED"/>
    <property type="match status" value="1"/>
</dbReference>
<evidence type="ECO:0000256" key="2">
    <source>
        <dbReference type="ARBA" id="ARBA00007357"/>
    </source>
</evidence>
<reference evidence="10" key="1">
    <citation type="submission" date="2023-07" db="EMBL/GenBank/DDBJ databases">
        <title>Sequencing the genomes of 1000 actinobacteria strains.</title>
        <authorList>
            <person name="Klenk H.-P."/>
        </authorList>
    </citation>
    <scope>NUCLEOTIDE SEQUENCE</scope>
    <source>
        <strain evidence="10">DSM 13988</strain>
    </source>
</reference>
<dbReference type="SUPFAM" id="SSF55486">
    <property type="entry name" value="Metalloproteases ('zincins'), catalytic domain"/>
    <property type="match status" value="1"/>
</dbReference>
<gene>
    <name evidence="10" type="ORF">J2S35_000916</name>
</gene>
<organism evidence="10 11">
    <name type="scientific">Falsarthrobacter nasiphocae</name>
    <dbReference type="NCBI Taxonomy" id="189863"/>
    <lineage>
        <taxon>Bacteria</taxon>
        <taxon>Bacillati</taxon>
        <taxon>Actinomycetota</taxon>
        <taxon>Actinomycetes</taxon>
        <taxon>Micrococcales</taxon>
        <taxon>Micrococcaceae</taxon>
        <taxon>Falsarthrobacter</taxon>
    </lineage>
</organism>
<feature type="domain" description="Peptidase M13 N-terminal" evidence="9">
    <location>
        <begin position="21"/>
        <end position="398"/>
    </location>
</feature>
<keyword evidence="5 10" id="KW-0378">Hydrolase</keyword>
<dbReference type="InterPro" id="IPR018497">
    <property type="entry name" value="Peptidase_M13_C"/>
</dbReference>
<name>A0AAE3YHR0_9MICC</name>
<keyword evidence="3" id="KW-0645">Protease</keyword>